<proteinExistence type="predicted"/>
<accession>A0ABT5U740</accession>
<feature type="chain" id="PRO_5045171843" description="Lactococcin 972 family bacteriocin" evidence="1">
    <location>
        <begin position="23"/>
        <end position="134"/>
    </location>
</feature>
<dbReference type="RefSeq" id="WP_274688374.1">
    <property type="nucleotide sequence ID" value="NZ_JAPMOU010000008.1"/>
</dbReference>
<evidence type="ECO:0008006" key="4">
    <source>
        <dbReference type="Google" id="ProtNLM"/>
    </source>
</evidence>
<dbReference type="EMBL" id="JAPMOU010000008">
    <property type="protein sequence ID" value="MDE1462015.1"/>
    <property type="molecule type" value="Genomic_DNA"/>
</dbReference>
<evidence type="ECO:0000313" key="3">
    <source>
        <dbReference type="Proteomes" id="UP001528823"/>
    </source>
</evidence>
<organism evidence="2 3">
    <name type="scientific">Spartinivicinus poritis</name>
    <dbReference type="NCBI Taxonomy" id="2994640"/>
    <lineage>
        <taxon>Bacteria</taxon>
        <taxon>Pseudomonadati</taxon>
        <taxon>Pseudomonadota</taxon>
        <taxon>Gammaproteobacteria</taxon>
        <taxon>Oceanospirillales</taxon>
        <taxon>Zooshikellaceae</taxon>
        <taxon>Spartinivicinus</taxon>
    </lineage>
</organism>
<evidence type="ECO:0000256" key="1">
    <source>
        <dbReference type="SAM" id="SignalP"/>
    </source>
</evidence>
<comment type="caution">
    <text evidence="2">The sequence shown here is derived from an EMBL/GenBank/DDBJ whole genome shotgun (WGS) entry which is preliminary data.</text>
</comment>
<reference evidence="2 3" key="1">
    <citation type="submission" date="2022-11" db="EMBL/GenBank/DDBJ databases">
        <title>Spartinivicinus poritis sp. nov., isolated from scleractinian coral Porites lutea.</title>
        <authorList>
            <person name="Zhang G."/>
            <person name="Cai L."/>
            <person name="Wei Q."/>
        </authorList>
    </citation>
    <scope>NUCLEOTIDE SEQUENCE [LARGE SCALE GENOMIC DNA]</scope>
    <source>
        <strain evidence="2 3">A2-2</strain>
    </source>
</reference>
<protein>
    <recommendedName>
        <fullName evidence="4">Lactococcin 972 family bacteriocin</fullName>
    </recommendedName>
</protein>
<dbReference type="Proteomes" id="UP001528823">
    <property type="component" value="Unassembled WGS sequence"/>
</dbReference>
<name>A0ABT5U740_9GAMM</name>
<gene>
    <name evidence="2" type="ORF">ORQ98_08530</name>
</gene>
<evidence type="ECO:0000313" key="2">
    <source>
        <dbReference type="EMBL" id="MDE1462015.1"/>
    </source>
</evidence>
<feature type="signal peptide" evidence="1">
    <location>
        <begin position="1"/>
        <end position="22"/>
    </location>
</feature>
<keyword evidence="3" id="KW-1185">Reference proteome</keyword>
<sequence>MKKKILSFSLLTLISVSTLTFAAVNKPGYVSRDCSGAFAKESITVTWFGSEVTSAKSYHKLPNNEWLTYTSGGLKKTWRAYAGFVADPGSYNSYNGVKGVQGLHKWKRENRYLETRSSNVVTNCNLLTWGVSNW</sequence>
<keyword evidence="1" id="KW-0732">Signal</keyword>